<dbReference type="Proteomes" id="UP000031408">
    <property type="component" value="Unassembled WGS sequence"/>
</dbReference>
<feature type="chain" id="PRO_5002135700" description="Peptidase" evidence="1">
    <location>
        <begin position="29"/>
        <end position="207"/>
    </location>
</feature>
<feature type="signal peptide" evidence="1">
    <location>
        <begin position="1"/>
        <end position="28"/>
    </location>
</feature>
<comment type="caution">
    <text evidence="2">The sequence shown here is derived from an EMBL/GenBank/DDBJ whole genome shotgun (WGS) entry which is preliminary data.</text>
</comment>
<gene>
    <name evidence="2" type="ORF">OI18_02865</name>
</gene>
<dbReference type="InterPro" id="IPR032676">
    <property type="entry name" value="YkuD_2"/>
</dbReference>
<dbReference type="Pfam" id="PF13645">
    <property type="entry name" value="YkuD_2"/>
    <property type="match status" value="1"/>
</dbReference>
<organism evidence="2 3">
    <name type="scientific">Flavihumibacter solisilvae</name>
    <dbReference type="NCBI Taxonomy" id="1349421"/>
    <lineage>
        <taxon>Bacteria</taxon>
        <taxon>Pseudomonadati</taxon>
        <taxon>Bacteroidota</taxon>
        <taxon>Chitinophagia</taxon>
        <taxon>Chitinophagales</taxon>
        <taxon>Chitinophagaceae</taxon>
        <taxon>Flavihumibacter</taxon>
    </lineage>
</organism>
<dbReference type="EMBL" id="JSVC01000002">
    <property type="protein sequence ID" value="KIC96123.1"/>
    <property type="molecule type" value="Genomic_DNA"/>
</dbReference>
<keyword evidence="3" id="KW-1185">Reference proteome</keyword>
<sequence length="207" mass="23185">MKVIKGLTLLIICLVLIPAALAVHFAPAGGEPEHTVSAATFDRLKRQSADLLSYTSRYNYNSYYCFMVDMSLPSGKNRFFIYDLRKDSIRAAGLTSHGCCGEAFLTGRKFSNGKGSKCSSLGKYMIGQSYIGKFGRAYRLHGLENSNSNAYERYVVLHAFECIPDREIHPYQLCQSDGCPTVSHPMFRRLDSLLKSSTRPVLLQIFE</sequence>
<name>A0A0C1LLA3_9BACT</name>
<evidence type="ECO:0008006" key="4">
    <source>
        <dbReference type="Google" id="ProtNLM"/>
    </source>
</evidence>
<dbReference type="RefSeq" id="WP_039136961.1">
    <property type="nucleotide sequence ID" value="NZ_JSVC01000002.1"/>
</dbReference>
<accession>A0A0C1LLA3</accession>
<reference evidence="2 3" key="1">
    <citation type="submission" date="2014-11" db="EMBL/GenBank/DDBJ databases">
        <title>Genome sequence of Flavihumibacter solisilvae 3-3.</title>
        <authorList>
            <person name="Zhou G."/>
            <person name="Li M."/>
            <person name="Wang G."/>
        </authorList>
    </citation>
    <scope>NUCLEOTIDE SEQUENCE [LARGE SCALE GENOMIC DNA]</scope>
    <source>
        <strain evidence="2 3">3-3</strain>
    </source>
</reference>
<dbReference type="OrthoDB" id="1247236at2"/>
<dbReference type="PANTHER" id="PTHR38477">
    <property type="entry name" value="HYPOTHETICAL EXPORTED PROTEIN"/>
    <property type="match status" value="1"/>
</dbReference>
<proteinExistence type="predicted"/>
<dbReference type="STRING" id="1349421.OI18_02865"/>
<protein>
    <recommendedName>
        <fullName evidence="4">Peptidase</fullName>
    </recommendedName>
</protein>
<keyword evidence="1" id="KW-0732">Signal</keyword>
<evidence type="ECO:0000313" key="3">
    <source>
        <dbReference type="Proteomes" id="UP000031408"/>
    </source>
</evidence>
<evidence type="ECO:0000313" key="2">
    <source>
        <dbReference type="EMBL" id="KIC96123.1"/>
    </source>
</evidence>
<dbReference type="PANTHER" id="PTHR38477:SF1">
    <property type="entry name" value="MUREIN L,D-TRANSPEPTIDASE CATALYTIC DOMAIN FAMILY PROTEIN"/>
    <property type="match status" value="1"/>
</dbReference>
<dbReference type="AlphaFoldDB" id="A0A0C1LLA3"/>
<evidence type="ECO:0000256" key="1">
    <source>
        <dbReference type="SAM" id="SignalP"/>
    </source>
</evidence>